<dbReference type="GO" id="GO:0046872">
    <property type="term" value="F:metal ion binding"/>
    <property type="evidence" value="ECO:0007669"/>
    <property type="project" value="UniProtKB-KW"/>
</dbReference>
<evidence type="ECO:0000256" key="3">
    <source>
        <dbReference type="ARBA" id="ARBA00007438"/>
    </source>
</evidence>
<dbReference type="Proteomes" id="UP000281549">
    <property type="component" value="Unassembled WGS sequence"/>
</dbReference>
<dbReference type="Gene3D" id="3.50.40.10">
    <property type="entry name" value="Phenylalanyl-trna Synthetase, Chain B, domain 3"/>
    <property type="match status" value="1"/>
</dbReference>
<dbReference type="SUPFAM" id="SSF46955">
    <property type="entry name" value="Putative DNA-binding domain"/>
    <property type="match status" value="1"/>
</dbReference>
<organism evidence="17 18">
    <name type="scientific">Rozella allomycis (strain CSF55)</name>
    <dbReference type="NCBI Taxonomy" id="988480"/>
    <lineage>
        <taxon>Eukaryota</taxon>
        <taxon>Fungi</taxon>
        <taxon>Fungi incertae sedis</taxon>
        <taxon>Cryptomycota</taxon>
        <taxon>Cryptomycota incertae sedis</taxon>
        <taxon>Rozella</taxon>
    </lineage>
</organism>
<gene>
    <name evidence="17" type="ORF">ROZALSC1DRAFT_3462</name>
</gene>
<keyword evidence="6" id="KW-0963">Cytoplasm</keyword>
<comment type="subunit">
    <text evidence="4">Tetramer of two alpha and two beta subunits.</text>
</comment>
<evidence type="ECO:0000256" key="1">
    <source>
        <dbReference type="ARBA" id="ARBA00001946"/>
    </source>
</evidence>
<dbReference type="Pfam" id="PF18262">
    <property type="entry name" value="PhetRS_B1"/>
    <property type="match status" value="1"/>
</dbReference>
<dbReference type="Pfam" id="PF03483">
    <property type="entry name" value="B3_4"/>
    <property type="match status" value="1"/>
</dbReference>
<dbReference type="NCBIfam" id="TIGR00471">
    <property type="entry name" value="pheT_arch"/>
    <property type="match status" value="1"/>
</dbReference>
<dbReference type="GO" id="GO:0009328">
    <property type="term" value="C:phenylalanine-tRNA ligase complex"/>
    <property type="evidence" value="ECO:0007669"/>
    <property type="project" value="TreeGrafter"/>
</dbReference>
<comment type="subcellular location">
    <subcellularLocation>
        <location evidence="2">Cytoplasm</location>
    </subcellularLocation>
</comment>
<comment type="similarity">
    <text evidence="3">Belongs to the phenylalanyl-tRNA synthetase beta subunit family. Type 2 subfamily.</text>
</comment>
<evidence type="ECO:0000256" key="7">
    <source>
        <dbReference type="ARBA" id="ARBA00022598"/>
    </source>
</evidence>
<reference evidence="18" key="1">
    <citation type="journal article" date="2018" name="Nat. Microbiol.">
        <title>Leveraging single-cell genomics to expand the fungal tree of life.</title>
        <authorList>
            <person name="Ahrendt S.R."/>
            <person name="Quandt C.A."/>
            <person name="Ciobanu D."/>
            <person name="Clum A."/>
            <person name="Salamov A."/>
            <person name="Andreopoulos B."/>
            <person name="Cheng J.F."/>
            <person name="Woyke T."/>
            <person name="Pelin A."/>
            <person name="Henrissat B."/>
            <person name="Reynolds N.K."/>
            <person name="Benny G.L."/>
            <person name="Smith M.E."/>
            <person name="James T.Y."/>
            <person name="Grigoriev I.V."/>
        </authorList>
    </citation>
    <scope>NUCLEOTIDE SEQUENCE [LARGE SCALE GENOMIC DNA]</scope>
    <source>
        <strain evidence="18">CSF55</strain>
    </source>
</reference>
<evidence type="ECO:0000256" key="5">
    <source>
        <dbReference type="ARBA" id="ARBA00012814"/>
    </source>
</evidence>
<evidence type="ECO:0000256" key="15">
    <source>
        <dbReference type="ARBA" id="ARBA00049255"/>
    </source>
</evidence>
<name>A0A4P9YQP5_ROZAC</name>
<evidence type="ECO:0000256" key="4">
    <source>
        <dbReference type="ARBA" id="ARBA00011209"/>
    </source>
</evidence>
<evidence type="ECO:0000313" key="17">
    <source>
        <dbReference type="EMBL" id="RKP21391.1"/>
    </source>
</evidence>
<evidence type="ECO:0000313" key="18">
    <source>
        <dbReference type="Proteomes" id="UP000281549"/>
    </source>
</evidence>
<protein>
    <recommendedName>
        <fullName evidence="5">phenylalanine--tRNA ligase</fullName>
        <ecNumber evidence="5">6.1.1.20</ecNumber>
    </recommendedName>
    <alternativeName>
        <fullName evidence="14">Phenylalanyl-tRNA synthetase beta subunit</fullName>
    </alternativeName>
</protein>
<evidence type="ECO:0000256" key="9">
    <source>
        <dbReference type="ARBA" id="ARBA00022741"/>
    </source>
</evidence>
<dbReference type="InterPro" id="IPR005146">
    <property type="entry name" value="B3/B4_tRNA-bd"/>
</dbReference>
<dbReference type="SMART" id="SM00873">
    <property type="entry name" value="B3_4"/>
    <property type="match status" value="1"/>
</dbReference>
<evidence type="ECO:0000256" key="11">
    <source>
        <dbReference type="ARBA" id="ARBA00022842"/>
    </source>
</evidence>
<sequence>MPSIEVKKKELFDRIGKEYSDKDFDLLCFDFGIEVDEILEDAYKIDIPANRYDLLCVEGLGRALRIFVGGKAEKYKTIPPKLELKVDASTKVIRPYCVAAVLRNVTFNETNYASFIYLQEKLHQNLCRKRSLVAIGTHDLDTIQGPFKYEAKKPEDISFVPLNQKEKMDGNRLMEFYQTDNHLKHFLHLIRDSPVFPVITDANGTVLSLPPIINGDHSKITLSTKNVFIECTATDFTKAKMVLDTMVCMFAEYCKEKFTVE</sequence>
<dbReference type="EMBL" id="ML004959">
    <property type="protein sequence ID" value="RKP21391.1"/>
    <property type="molecule type" value="Genomic_DNA"/>
</dbReference>
<dbReference type="InterPro" id="IPR040659">
    <property type="entry name" value="PhetRS_B1"/>
</dbReference>
<dbReference type="GO" id="GO:0003723">
    <property type="term" value="F:RNA binding"/>
    <property type="evidence" value="ECO:0007669"/>
    <property type="project" value="InterPro"/>
</dbReference>
<keyword evidence="11" id="KW-0460">Magnesium</keyword>
<keyword evidence="10" id="KW-0067">ATP-binding</keyword>
<keyword evidence="13" id="KW-0030">Aminoacyl-tRNA synthetase</keyword>
<dbReference type="InterPro" id="IPR020825">
    <property type="entry name" value="Phe-tRNA_synthase-like_B3/B4"/>
</dbReference>
<dbReference type="Gene3D" id="3.30.56.10">
    <property type="match status" value="1"/>
</dbReference>
<dbReference type="EC" id="6.1.1.20" evidence="5"/>
<comment type="cofactor">
    <cofactor evidence="1">
        <name>Mg(2+)</name>
        <dbReference type="ChEBI" id="CHEBI:18420"/>
    </cofactor>
</comment>
<evidence type="ECO:0000256" key="12">
    <source>
        <dbReference type="ARBA" id="ARBA00022917"/>
    </source>
</evidence>
<dbReference type="GO" id="GO:0005524">
    <property type="term" value="F:ATP binding"/>
    <property type="evidence" value="ECO:0007669"/>
    <property type="project" value="UniProtKB-KW"/>
</dbReference>
<feature type="non-terminal residue" evidence="17">
    <location>
        <position position="261"/>
    </location>
</feature>
<dbReference type="FunFam" id="3.50.40.10:FF:000002">
    <property type="entry name" value="phenylalanine--tRNA ligase beta subunit"/>
    <property type="match status" value="1"/>
</dbReference>
<accession>A0A4P9YQP5</accession>
<dbReference type="GO" id="GO:0006432">
    <property type="term" value="P:phenylalanyl-tRNA aminoacylation"/>
    <property type="evidence" value="ECO:0007669"/>
    <property type="project" value="InterPro"/>
</dbReference>
<dbReference type="PANTHER" id="PTHR10947">
    <property type="entry name" value="PHENYLALANYL-TRNA SYNTHETASE BETA CHAIN AND LEUCINE-RICH REPEAT-CONTAINING PROTEIN 47"/>
    <property type="match status" value="1"/>
</dbReference>
<dbReference type="InterPro" id="IPR009061">
    <property type="entry name" value="DNA-bd_dom_put_sf"/>
</dbReference>
<keyword evidence="7" id="KW-0436">Ligase</keyword>
<dbReference type="InterPro" id="IPR004531">
    <property type="entry name" value="Phe-tRNA-synth_IIc_bsu_arc_euk"/>
</dbReference>
<dbReference type="AlphaFoldDB" id="A0A4P9YQP5"/>
<evidence type="ECO:0000259" key="16">
    <source>
        <dbReference type="SMART" id="SM00873"/>
    </source>
</evidence>
<evidence type="ECO:0000256" key="14">
    <source>
        <dbReference type="ARBA" id="ARBA00033189"/>
    </source>
</evidence>
<evidence type="ECO:0000256" key="8">
    <source>
        <dbReference type="ARBA" id="ARBA00022723"/>
    </source>
</evidence>
<evidence type="ECO:0000256" key="2">
    <source>
        <dbReference type="ARBA" id="ARBA00004496"/>
    </source>
</evidence>
<evidence type="ECO:0000256" key="10">
    <source>
        <dbReference type="ARBA" id="ARBA00022840"/>
    </source>
</evidence>
<dbReference type="GO" id="GO:0004826">
    <property type="term" value="F:phenylalanine-tRNA ligase activity"/>
    <property type="evidence" value="ECO:0007669"/>
    <property type="project" value="UniProtKB-EC"/>
</dbReference>
<keyword evidence="12" id="KW-0648">Protein biosynthesis</keyword>
<keyword evidence="9" id="KW-0547">Nucleotide-binding</keyword>
<dbReference type="PANTHER" id="PTHR10947:SF0">
    <property type="entry name" value="PHENYLALANINE--TRNA LIGASE BETA SUBUNIT"/>
    <property type="match status" value="1"/>
</dbReference>
<dbReference type="InterPro" id="IPR045060">
    <property type="entry name" value="Phe-tRNA-ligase_IIc_bsu"/>
</dbReference>
<feature type="domain" description="B3/B4 tRNA-binding" evidence="16">
    <location>
        <begin position="93"/>
        <end position="255"/>
    </location>
</feature>
<dbReference type="SUPFAM" id="SSF56037">
    <property type="entry name" value="PheT/TilS domain"/>
    <property type="match status" value="1"/>
</dbReference>
<evidence type="ECO:0000256" key="6">
    <source>
        <dbReference type="ARBA" id="ARBA00022490"/>
    </source>
</evidence>
<keyword evidence="8" id="KW-0479">Metal-binding</keyword>
<evidence type="ECO:0000256" key="13">
    <source>
        <dbReference type="ARBA" id="ARBA00023146"/>
    </source>
</evidence>
<comment type="catalytic activity">
    <reaction evidence="15">
        <text>tRNA(Phe) + L-phenylalanine + ATP = L-phenylalanyl-tRNA(Phe) + AMP + diphosphate + H(+)</text>
        <dbReference type="Rhea" id="RHEA:19413"/>
        <dbReference type="Rhea" id="RHEA-COMP:9668"/>
        <dbReference type="Rhea" id="RHEA-COMP:9699"/>
        <dbReference type="ChEBI" id="CHEBI:15378"/>
        <dbReference type="ChEBI" id="CHEBI:30616"/>
        <dbReference type="ChEBI" id="CHEBI:33019"/>
        <dbReference type="ChEBI" id="CHEBI:58095"/>
        <dbReference type="ChEBI" id="CHEBI:78442"/>
        <dbReference type="ChEBI" id="CHEBI:78531"/>
        <dbReference type="ChEBI" id="CHEBI:456215"/>
        <dbReference type="EC" id="6.1.1.20"/>
    </reaction>
</comment>
<proteinExistence type="inferred from homology"/>